<dbReference type="InterPro" id="IPR036034">
    <property type="entry name" value="PDZ_sf"/>
</dbReference>
<evidence type="ECO:0000256" key="12">
    <source>
        <dbReference type="ARBA" id="ARBA00023203"/>
    </source>
</evidence>
<dbReference type="Gene3D" id="2.30.29.30">
    <property type="entry name" value="Pleckstrin-homology domain (PH domain)/Phosphotyrosine-binding domain (PTB)"/>
    <property type="match status" value="1"/>
</dbReference>
<dbReference type="GO" id="GO:0003779">
    <property type="term" value="F:actin binding"/>
    <property type="evidence" value="ECO:0007669"/>
    <property type="project" value="UniProtKB-KW"/>
</dbReference>
<dbReference type="AlphaFoldDB" id="A0A267FX53"/>
<feature type="region of interest" description="Disordered" evidence="14">
    <location>
        <begin position="54"/>
        <end position="179"/>
    </location>
</feature>
<keyword evidence="5" id="KW-0963">Cytoplasm</keyword>
<feature type="compositionally biased region" description="Polar residues" evidence="14">
    <location>
        <begin position="141"/>
        <end position="158"/>
    </location>
</feature>
<accession>A0A267FX53</accession>
<dbReference type="Proteomes" id="UP000215902">
    <property type="component" value="Unassembled WGS sequence"/>
</dbReference>
<feature type="compositionally biased region" description="Polar residues" evidence="14">
    <location>
        <begin position="63"/>
        <end position="82"/>
    </location>
</feature>
<comment type="similarity">
    <text evidence="4">Belongs to the syntrophin family.</text>
</comment>
<dbReference type="InterPro" id="IPR041428">
    <property type="entry name" value="PHsplit_syntrophin"/>
</dbReference>
<dbReference type="Gene3D" id="2.30.42.10">
    <property type="match status" value="1"/>
</dbReference>
<dbReference type="FunFam" id="2.30.42.10:FF:000052">
    <property type="entry name" value="Syntrophin beta 1"/>
    <property type="match status" value="1"/>
</dbReference>
<keyword evidence="9" id="KW-0112">Calmodulin-binding</keyword>
<evidence type="ECO:0008006" key="19">
    <source>
        <dbReference type="Google" id="ProtNLM"/>
    </source>
</evidence>
<dbReference type="GO" id="GO:0005516">
    <property type="term" value="F:calmodulin binding"/>
    <property type="evidence" value="ECO:0007669"/>
    <property type="project" value="UniProtKB-KW"/>
</dbReference>
<reference evidence="17 18" key="1">
    <citation type="submission" date="2017-06" db="EMBL/GenBank/DDBJ databases">
        <title>A platform for efficient transgenesis in Macrostomum lignano, a flatworm model organism for stem cell research.</title>
        <authorList>
            <person name="Berezikov E."/>
        </authorList>
    </citation>
    <scope>NUCLEOTIDE SEQUENCE [LARGE SCALE GENOMIC DNA]</scope>
    <source>
        <strain evidence="17">DV1</strain>
        <tissue evidence="17">Whole organism</tissue>
    </source>
</reference>
<dbReference type="OrthoDB" id="409749at2759"/>
<gene>
    <name evidence="17" type="ORF">BOX15_Mlig029795g1</name>
</gene>
<evidence type="ECO:0000256" key="11">
    <source>
        <dbReference type="ARBA" id="ARBA00023136"/>
    </source>
</evidence>
<keyword evidence="7" id="KW-0677">Repeat</keyword>
<dbReference type="Pfam" id="PF18012">
    <property type="entry name" value="PH_17"/>
    <property type="match status" value="1"/>
</dbReference>
<comment type="caution">
    <text evidence="17">The sequence shown here is derived from an EMBL/GenBank/DDBJ whole genome shotgun (WGS) entry which is preliminary data.</text>
</comment>
<evidence type="ECO:0000256" key="14">
    <source>
        <dbReference type="SAM" id="MobiDB-lite"/>
    </source>
</evidence>
<dbReference type="STRING" id="282301.A0A267FX53"/>
<dbReference type="Pfam" id="PF00595">
    <property type="entry name" value="PDZ"/>
    <property type="match status" value="1"/>
</dbReference>
<evidence type="ECO:0000256" key="9">
    <source>
        <dbReference type="ARBA" id="ARBA00022860"/>
    </source>
</evidence>
<evidence type="ECO:0000256" key="10">
    <source>
        <dbReference type="ARBA" id="ARBA00022949"/>
    </source>
</evidence>
<dbReference type="GO" id="GO:0005856">
    <property type="term" value="C:cytoskeleton"/>
    <property type="evidence" value="ECO:0007669"/>
    <property type="project" value="UniProtKB-SubCell"/>
</dbReference>
<dbReference type="GO" id="GO:0012505">
    <property type="term" value="C:endomembrane system"/>
    <property type="evidence" value="ECO:0007669"/>
    <property type="project" value="UniProtKB-SubCell"/>
</dbReference>
<keyword evidence="13" id="KW-0206">Cytoskeleton</keyword>
<evidence type="ECO:0000313" key="17">
    <source>
        <dbReference type="EMBL" id="PAA77804.1"/>
    </source>
</evidence>
<keyword evidence="12" id="KW-0009">Actin-binding</keyword>
<keyword evidence="18" id="KW-1185">Reference proteome</keyword>
<dbReference type="PANTHER" id="PTHR10554:SF12">
    <property type="entry name" value="IP02644P"/>
    <property type="match status" value="1"/>
</dbReference>
<protein>
    <recommendedName>
        <fullName evidence="19">PDZ domain-containing protein</fullName>
    </recommendedName>
</protein>
<dbReference type="SMART" id="SM00233">
    <property type="entry name" value="PH"/>
    <property type="match status" value="2"/>
</dbReference>
<dbReference type="InterPro" id="IPR055108">
    <property type="entry name" value="Syntrophin_4th"/>
</dbReference>
<keyword evidence="8" id="KW-0106">Calcium</keyword>
<evidence type="ECO:0000256" key="6">
    <source>
        <dbReference type="ARBA" id="ARBA00022553"/>
    </source>
</evidence>
<dbReference type="InterPro" id="IPR001849">
    <property type="entry name" value="PH_domain"/>
</dbReference>
<dbReference type="SMART" id="SM00228">
    <property type="entry name" value="PDZ"/>
    <property type="match status" value="1"/>
</dbReference>
<evidence type="ECO:0000256" key="3">
    <source>
        <dbReference type="ARBA" id="ARBA00004282"/>
    </source>
</evidence>
<dbReference type="PANTHER" id="PTHR10554">
    <property type="entry name" value="SYNTROPHIN"/>
    <property type="match status" value="1"/>
</dbReference>
<dbReference type="InterPro" id="IPR015482">
    <property type="entry name" value="Syntrophin"/>
</dbReference>
<dbReference type="GO" id="GO:0070161">
    <property type="term" value="C:anchoring junction"/>
    <property type="evidence" value="ECO:0007669"/>
    <property type="project" value="UniProtKB-SubCell"/>
</dbReference>
<evidence type="ECO:0000256" key="8">
    <source>
        <dbReference type="ARBA" id="ARBA00022837"/>
    </source>
</evidence>
<feature type="compositionally biased region" description="Polar residues" evidence="14">
    <location>
        <begin position="167"/>
        <end position="179"/>
    </location>
</feature>
<proteinExistence type="inferred from homology"/>
<keyword evidence="6" id="KW-0597">Phosphoprotein</keyword>
<dbReference type="GO" id="GO:0016010">
    <property type="term" value="C:dystrophin-associated glycoprotein complex"/>
    <property type="evidence" value="ECO:0007669"/>
    <property type="project" value="TreeGrafter"/>
</dbReference>
<sequence>MSAMALDTCILTEDLEIYVRQKWITVTVSLHEDSLIIFIPASAAAENLSKSDATKNGEVDIDSSPSQRAGAESSSGAKQNQLAKVGSSDDASKSEGSFSKSFQPSLAQESSQKGASQTFQNDQRQQKSDTSKDKSGGDAFKSTNGPSDANDAISNGANDNHGAKDPATQSPPMDAPSSQKRLVRIVKEEGTGLGISIKGGRENKMPILISKIFAGMSADKSGALYVGDAILSVNGEDLREASHDDAVKALKKAGKVVELEVKFLREVTPYFRKPTAATLAEVGWGGPAETVPAQPAGQQQQQQQQQPPQSQASASSAPSASSTTGAASSAGSSAGAGERRSVPLRLSYLCRGLSLPDPGRCCLELHSPCCKRSCLLRCPTPERANVWFAALHAQIDLLTAACLAELNRVLPASQEVKQMGWLAEQVHDDSGHPGWRPAFCAISDRDILLYEAAPASREAWSSPMHQHPLLATRLVPTARQATYWLFGTRTGGRLGVEAHVFRVETEADLAAWSRTLVDAAHSAVESAQEVAVACRYAGHDCRLVLHADCGFSMREAASGRQLWCLPYESLRRSADDGQRLAWLDFGEQGQFELDLLGCPKPFVFILHTILSSKLHRHGLLMA</sequence>
<dbReference type="InterPro" id="IPR011993">
    <property type="entry name" value="PH-like_dom_sf"/>
</dbReference>
<feature type="compositionally biased region" description="Polar residues" evidence="14">
    <location>
        <begin position="94"/>
        <end position="123"/>
    </location>
</feature>
<evidence type="ECO:0000259" key="15">
    <source>
        <dbReference type="PROSITE" id="PS50003"/>
    </source>
</evidence>
<feature type="domain" description="PH" evidence="15">
    <location>
        <begin position="415"/>
        <end position="521"/>
    </location>
</feature>
<organism evidence="17 18">
    <name type="scientific">Macrostomum lignano</name>
    <dbReference type="NCBI Taxonomy" id="282301"/>
    <lineage>
        <taxon>Eukaryota</taxon>
        <taxon>Metazoa</taxon>
        <taxon>Spiralia</taxon>
        <taxon>Lophotrochozoa</taxon>
        <taxon>Platyhelminthes</taxon>
        <taxon>Rhabditophora</taxon>
        <taxon>Macrostomorpha</taxon>
        <taxon>Macrostomida</taxon>
        <taxon>Macrostomidae</taxon>
        <taxon>Macrostomum</taxon>
    </lineage>
</organism>
<dbReference type="GO" id="GO:0005198">
    <property type="term" value="F:structural molecule activity"/>
    <property type="evidence" value="ECO:0007669"/>
    <property type="project" value="InterPro"/>
</dbReference>
<evidence type="ECO:0000256" key="1">
    <source>
        <dbReference type="ARBA" id="ARBA00004184"/>
    </source>
</evidence>
<dbReference type="PROSITE" id="PS50003">
    <property type="entry name" value="PH_DOMAIN"/>
    <property type="match status" value="1"/>
</dbReference>
<feature type="compositionally biased region" description="Low complexity" evidence="14">
    <location>
        <begin position="292"/>
        <end position="336"/>
    </location>
</feature>
<evidence type="ECO:0000313" key="18">
    <source>
        <dbReference type="Proteomes" id="UP000215902"/>
    </source>
</evidence>
<evidence type="ECO:0000256" key="7">
    <source>
        <dbReference type="ARBA" id="ARBA00022737"/>
    </source>
</evidence>
<dbReference type="SUPFAM" id="SSF50156">
    <property type="entry name" value="PDZ domain-like"/>
    <property type="match status" value="1"/>
</dbReference>
<evidence type="ECO:0000256" key="13">
    <source>
        <dbReference type="ARBA" id="ARBA00023212"/>
    </source>
</evidence>
<dbReference type="InterPro" id="IPR001478">
    <property type="entry name" value="PDZ"/>
</dbReference>
<dbReference type="Pfam" id="PF00169">
    <property type="entry name" value="PH"/>
    <property type="match status" value="1"/>
</dbReference>
<evidence type="ECO:0000259" key="16">
    <source>
        <dbReference type="PROSITE" id="PS50106"/>
    </source>
</evidence>
<comment type="subcellular location">
    <subcellularLocation>
        <location evidence="3">Cell junction</location>
    </subcellularLocation>
    <subcellularLocation>
        <location evidence="2">Cytoplasm</location>
        <location evidence="2">Cytoskeleton</location>
    </subcellularLocation>
    <subcellularLocation>
        <location evidence="1">Endomembrane system</location>
        <topology evidence="1">Peripheral membrane protein</topology>
    </subcellularLocation>
</comment>
<feature type="region of interest" description="Disordered" evidence="14">
    <location>
        <begin position="286"/>
        <end position="338"/>
    </location>
</feature>
<evidence type="ECO:0000256" key="2">
    <source>
        <dbReference type="ARBA" id="ARBA00004245"/>
    </source>
</evidence>
<feature type="compositionally biased region" description="Basic and acidic residues" evidence="14">
    <location>
        <begin position="124"/>
        <end position="136"/>
    </location>
</feature>
<dbReference type="PROSITE" id="PS50106">
    <property type="entry name" value="PDZ"/>
    <property type="match status" value="1"/>
</dbReference>
<keyword evidence="11" id="KW-0472">Membrane</keyword>
<evidence type="ECO:0000256" key="4">
    <source>
        <dbReference type="ARBA" id="ARBA00010798"/>
    </source>
</evidence>
<keyword evidence="10" id="KW-0965">Cell junction</keyword>
<dbReference type="CDD" id="cd06801">
    <property type="entry name" value="PDZ_syntrophin-like"/>
    <property type="match status" value="1"/>
</dbReference>
<feature type="domain" description="PDZ" evidence="16">
    <location>
        <begin position="182"/>
        <end position="265"/>
    </location>
</feature>
<name>A0A267FX53_9PLAT</name>
<dbReference type="EMBL" id="NIVC01000722">
    <property type="protein sequence ID" value="PAA77804.1"/>
    <property type="molecule type" value="Genomic_DNA"/>
</dbReference>
<evidence type="ECO:0000256" key="5">
    <source>
        <dbReference type="ARBA" id="ARBA00022490"/>
    </source>
</evidence>
<dbReference type="SUPFAM" id="SSF50729">
    <property type="entry name" value="PH domain-like"/>
    <property type="match status" value="1"/>
</dbReference>
<dbReference type="Pfam" id="PF23012">
    <property type="entry name" value="Syntrophin_4th"/>
    <property type="match status" value="1"/>
</dbReference>